<evidence type="ECO:0000256" key="2">
    <source>
        <dbReference type="ARBA" id="ARBA00011900"/>
    </source>
</evidence>
<dbReference type="Pfam" id="PF02086">
    <property type="entry name" value="MethyltransfD12"/>
    <property type="match status" value="1"/>
</dbReference>
<keyword evidence="3 7" id="KW-0489">Methyltransferase</keyword>
<evidence type="ECO:0000256" key="4">
    <source>
        <dbReference type="ARBA" id="ARBA00022679"/>
    </source>
</evidence>
<evidence type="ECO:0000256" key="7">
    <source>
        <dbReference type="RuleBase" id="RU361257"/>
    </source>
</evidence>
<organism evidence="8 9">
    <name type="scientific">Orbus sasakiae</name>
    <dbReference type="NCBI Taxonomy" id="1078475"/>
    <lineage>
        <taxon>Bacteria</taxon>
        <taxon>Pseudomonadati</taxon>
        <taxon>Pseudomonadota</taxon>
        <taxon>Gammaproteobacteria</taxon>
        <taxon>Orbales</taxon>
        <taxon>Orbaceae</taxon>
        <taxon>Orbus</taxon>
    </lineage>
</organism>
<dbReference type="EMBL" id="BAABHY010000006">
    <property type="protein sequence ID" value="GAA5113442.1"/>
    <property type="molecule type" value="Genomic_DNA"/>
</dbReference>
<protein>
    <recommendedName>
        <fullName evidence="2 7">Site-specific DNA-methyltransferase (adenine-specific)</fullName>
        <ecNumber evidence="2 7">2.1.1.72</ecNumber>
    </recommendedName>
</protein>
<gene>
    <name evidence="8" type="ORF">GCM10023211_21590</name>
</gene>
<dbReference type="SUPFAM" id="SSF53335">
    <property type="entry name" value="S-adenosyl-L-methionine-dependent methyltransferases"/>
    <property type="match status" value="1"/>
</dbReference>
<dbReference type="PIRSF" id="PIRSF000398">
    <property type="entry name" value="M_m6A_EcoRV"/>
    <property type="match status" value="1"/>
</dbReference>
<evidence type="ECO:0000256" key="3">
    <source>
        <dbReference type="ARBA" id="ARBA00022603"/>
    </source>
</evidence>
<evidence type="ECO:0000256" key="1">
    <source>
        <dbReference type="ARBA" id="ARBA00006594"/>
    </source>
</evidence>
<keyword evidence="5 7" id="KW-0949">S-adenosyl-L-methionine</keyword>
<evidence type="ECO:0000256" key="5">
    <source>
        <dbReference type="ARBA" id="ARBA00022691"/>
    </source>
</evidence>
<dbReference type="EC" id="2.1.1.72" evidence="2 7"/>
<dbReference type="InterPro" id="IPR012327">
    <property type="entry name" value="MeTrfase_D12"/>
</dbReference>
<dbReference type="PRINTS" id="PR00505">
    <property type="entry name" value="D12N6MTFRASE"/>
</dbReference>
<evidence type="ECO:0000313" key="8">
    <source>
        <dbReference type="EMBL" id="GAA5113442.1"/>
    </source>
</evidence>
<accession>A0ABP9NCS7</accession>
<name>A0ABP9NCS7_9GAMM</name>
<dbReference type="RefSeq" id="WP_345492101.1">
    <property type="nucleotide sequence ID" value="NZ_BAABHY010000006.1"/>
</dbReference>
<dbReference type="Gene3D" id="1.10.1020.10">
    <property type="entry name" value="Adenine-specific Methyltransferase, Domain 2"/>
    <property type="match status" value="1"/>
</dbReference>
<reference evidence="9" key="1">
    <citation type="journal article" date="2019" name="Int. J. Syst. Evol. Microbiol.">
        <title>The Global Catalogue of Microorganisms (GCM) 10K type strain sequencing project: providing services to taxonomists for standard genome sequencing and annotation.</title>
        <authorList>
            <consortium name="The Broad Institute Genomics Platform"/>
            <consortium name="The Broad Institute Genome Sequencing Center for Infectious Disease"/>
            <person name="Wu L."/>
            <person name="Ma J."/>
        </authorList>
    </citation>
    <scope>NUCLEOTIDE SEQUENCE [LARGE SCALE GENOMIC DNA]</scope>
    <source>
        <strain evidence="9">JCM 18050</strain>
    </source>
</reference>
<proteinExistence type="inferred from homology"/>
<dbReference type="PROSITE" id="PS00092">
    <property type="entry name" value="N6_MTASE"/>
    <property type="match status" value="1"/>
</dbReference>
<sequence length="274" mass="31593">MQTKTNRSFLKWMGGKGRVIPQLLQYLPKGERLIEPFVGGGNVFINTNYKQYLLADINQDLINVYNRLKAEPQKLISLVDFYFSQNPNYYEARELFNNSSQTNKRAALFIYLNRHCFNGVCRYNKSGQFNVPEGKHKNIYNPTNELMLFSEKLNQIPFSIELLRCDYKNTVNYASNGDVIYCDPPYLPLGGDVSFNGYTPSTFDYNETEQLAYHLYKAVKRGACAVISNHDTSDTRYLFRQFKIYSIQARRSVAANGNREQAKEIIGVLTPDMV</sequence>
<dbReference type="PANTHER" id="PTHR30481">
    <property type="entry name" value="DNA ADENINE METHYLASE"/>
    <property type="match status" value="1"/>
</dbReference>
<dbReference type="InterPro" id="IPR023095">
    <property type="entry name" value="Ade_MeTrfase_dom_2"/>
</dbReference>
<dbReference type="PANTHER" id="PTHR30481:SF3">
    <property type="entry name" value="DNA ADENINE METHYLASE"/>
    <property type="match status" value="1"/>
</dbReference>
<dbReference type="Gene3D" id="3.40.50.150">
    <property type="entry name" value="Vaccinia Virus protein VP39"/>
    <property type="match status" value="1"/>
</dbReference>
<evidence type="ECO:0000256" key="6">
    <source>
        <dbReference type="ARBA" id="ARBA00047942"/>
    </source>
</evidence>
<evidence type="ECO:0000313" key="9">
    <source>
        <dbReference type="Proteomes" id="UP001500171"/>
    </source>
</evidence>
<keyword evidence="4 7" id="KW-0808">Transferase</keyword>
<dbReference type="InterPro" id="IPR029063">
    <property type="entry name" value="SAM-dependent_MTases_sf"/>
</dbReference>
<comment type="catalytic activity">
    <reaction evidence="6 7">
        <text>a 2'-deoxyadenosine in DNA + S-adenosyl-L-methionine = an N(6)-methyl-2'-deoxyadenosine in DNA + S-adenosyl-L-homocysteine + H(+)</text>
        <dbReference type="Rhea" id="RHEA:15197"/>
        <dbReference type="Rhea" id="RHEA-COMP:12418"/>
        <dbReference type="Rhea" id="RHEA-COMP:12419"/>
        <dbReference type="ChEBI" id="CHEBI:15378"/>
        <dbReference type="ChEBI" id="CHEBI:57856"/>
        <dbReference type="ChEBI" id="CHEBI:59789"/>
        <dbReference type="ChEBI" id="CHEBI:90615"/>
        <dbReference type="ChEBI" id="CHEBI:90616"/>
        <dbReference type="EC" id="2.1.1.72"/>
    </reaction>
</comment>
<dbReference type="InterPro" id="IPR012263">
    <property type="entry name" value="M_m6A_EcoRV"/>
</dbReference>
<dbReference type="NCBIfam" id="TIGR00571">
    <property type="entry name" value="dam"/>
    <property type="match status" value="1"/>
</dbReference>
<keyword evidence="9" id="KW-1185">Reference proteome</keyword>
<dbReference type="InterPro" id="IPR002052">
    <property type="entry name" value="DNA_methylase_N6_adenine_CS"/>
</dbReference>
<comment type="similarity">
    <text evidence="1 7">Belongs to the N(4)/N(6)-methyltransferase family.</text>
</comment>
<comment type="caution">
    <text evidence="8">The sequence shown here is derived from an EMBL/GenBank/DDBJ whole genome shotgun (WGS) entry which is preliminary data.</text>
</comment>
<dbReference type="Proteomes" id="UP001500171">
    <property type="component" value="Unassembled WGS sequence"/>
</dbReference>